<dbReference type="EMBL" id="GHKJ01001145">
    <property type="protein sequence ID" value="MOY46175.1"/>
    <property type="molecule type" value="Transcribed_RNA"/>
</dbReference>
<organism evidence="3">
    <name type="scientific">Rhodnius prolixus</name>
    <name type="common">Triatomid bug</name>
    <dbReference type="NCBI Taxonomy" id="13249"/>
    <lineage>
        <taxon>Eukaryota</taxon>
        <taxon>Metazoa</taxon>
        <taxon>Ecdysozoa</taxon>
        <taxon>Arthropoda</taxon>
        <taxon>Hexapoda</taxon>
        <taxon>Insecta</taxon>
        <taxon>Pterygota</taxon>
        <taxon>Neoptera</taxon>
        <taxon>Paraneoptera</taxon>
        <taxon>Hemiptera</taxon>
        <taxon>Heteroptera</taxon>
        <taxon>Panheteroptera</taxon>
        <taxon>Cimicomorpha</taxon>
        <taxon>Reduviidae</taxon>
        <taxon>Triatominae</taxon>
        <taxon>Rhodnius</taxon>
    </lineage>
</organism>
<dbReference type="AlphaFoldDB" id="A0A4P6D800"/>
<proteinExistence type="inferred from homology"/>
<accession>A0A4P6D800</accession>
<sequence>MVDFLSSFSQSCSCGLFEFERINKIEAELCLLESKLNSIPELADMKSEAAVSTNKESDVISASSVPSQDSPNESEETKVREETVLDPRIAKYQKMVQVGVPLEAVKAKMRLEGIDTDLLK</sequence>
<dbReference type="GO" id="GO:0071203">
    <property type="term" value="C:WASH complex"/>
    <property type="evidence" value="ECO:0007669"/>
    <property type="project" value="InterPro"/>
</dbReference>
<dbReference type="Pfam" id="PF10152">
    <property type="entry name" value="CCDC53"/>
    <property type="match status" value="1"/>
</dbReference>
<evidence type="ECO:0000256" key="2">
    <source>
        <dbReference type="SAM" id="MobiDB-lite"/>
    </source>
</evidence>
<name>A0A4P6D800_RHOPR</name>
<feature type="compositionally biased region" description="Polar residues" evidence="2">
    <location>
        <begin position="53"/>
        <end position="71"/>
    </location>
</feature>
<dbReference type="VEuPathDB" id="VectorBase:RPRC002523"/>
<dbReference type="InterPro" id="IPR019309">
    <property type="entry name" value="WASHC3"/>
</dbReference>
<dbReference type="GO" id="GO:0006887">
    <property type="term" value="P:exocytosis"/>
    <property type="evidence" value="ECO:0007669"/>
    <property type="project" value="TreeGrafter"/>
</dbReference>
<dbReference type="GO" id="GO:0030041">
    <property type="term" value="P:actin filament polymerization"/>
    <property type="evidence" value="ECO:0007669"/>
    <property type="project" value="TreeGrafter"/>
</dbReference>
<evidence type="ECO:0000313" key="3">
    <source>
        <dbReference type="EMBL" id="MOY46175.1"/>
    </source>
</evidence>
<reference evidence="3" key="1">
    <citation type="submission" date="2019-04" db="EMBL/GenBank/DDBJ databases">
        <title>Analysis of the testis transcriptome of the Chagas disease vector Rhodnius prolixus.</title>
        <authorList>
            <person name="Cesar J."/>
            <person name="Ribeiro J.M."/>
            <person name="Pereira M.H."/>
            <person name="Araujo R.N."/>
            <person name="Gontijo N.F."/>
            <person name="Pessoa G."/>
            <person name="Sant'Anna M.V."/>
            <person name="Sorgine M.H."/>
            <person name="Majerowicz D."/>
            <person name="Carvalho A.B."/>
            <person name="Braz G."/>
            <person name="Mesquita R."/>
            <person name="Lagerblad P.O."/>
            <person name="Koerich L.B."/>
        </authorList>
    </citation>
    <scope>NUCLEOTIDE SEQUENCE</scope>
</reference>
<feature type="region of interest" description="Disordered" evidence="2">
    <location>
        <begin position="53"/>
        <end position="83"/>
    </location>
</feature>
<dbReference type="PANTHER" id="PTHR13015">
    <property type="entry name" value="PROTEIN AD-016-RELATED"/>
    <property type="match status" value="1"/>
</dbReference>
<protein>
    <submittedName>
        <fullName evidence="3">Uncharacterized protein</fullName>
    </submittedName>
</protein>
<dbReference type="PANTHER" id="PTHR13015:SF0">
    <property type="entry name" value="WASH COMPLEX SUBUNIT 3"/>
    <property type="match status" value="1"/>
</dbReference>
<evidence type="ECO:0000256" key="1">
    <source>
        <dbReference type="ARBA" id="ARBA00006290"/>
    </source>
</evidence>
<comment type="similarity">
    <text evidence="1">Belongs to the CCDC53 family.</text>
</comment>